<dbReference type="STRING" id="27342.A0A0H2RUB2"/>
<dbReference type="InParanoid" id="A0A0H2RUB2"/>
<keyword evidence="4" id="KW-1185">Reference proteome</keyword>
<feature type="region of interest" description="Disordered" evidence="1">
    <location>
        <begin position="1"/>
        <end position="260"/>
    </location>
</feature>
<feature type="compositionally biased region" description="Acidic residues" evidence="1">
    <location>
        <begin position="482"/>
        <end position="500"/>
    </location>
</feature>
<feature type="compositionally biased region" description="Basic and acidic residues" evidence="1">
    <location>
        <begin position="857"/>
        <end position="869"/>
    </location>
</feature>
<dbReference type="EMBL" id="KQ085933">
    <property type="protein sequence ID" value="KLO15182.1"/>
    <property type="molecule type" value="Genomic_DNA"/>
</dbReference>
<evidence type="ECO:0000256" key="1">
    <source>
        <dbReference type="SAM" id="MobiDB-lite"/>
    </source>
</evidence>
<feature type="compositionally biased region" description="Acidic residues" evidence="1">
    <location>
        <begin position="1270"/>
        <end position="1284"/>
    </location>
</feature>
<feature type="compositionally biased region" description="Basic and acidic residues" evidence="1">
    <location>
        <begin position="215"/>
        <end position="227"/>
    </location>
</feature>
<name>A0A0H2RUB2_9AGAM</name>
<feature type="compositionally biased region" description="Basic residues" evidence="1">
    <location>
        <begin position="769"/>
        <end position="780"/>
    </location>
</feature>
<feature type="compositionally biased region" description="Polar residues" evidence="1">
    <location>
        <begin position="842"/>
        <end position="855"/>
    </location>
</feature>
<feature type="compositionally biased region" description="Acidic residues" evidence="1">
    <location>
        <begin position="915"/>
        <end position="926"/>
    </location>
</feature>
<feature type="compositionally biased region" description="Basic and acidic residues" evidence="1">
    <location>
        <begin position="946"/>
        <end position="955"/>
    </location>
</feature>
<sequence>MPKKKKVDENDQAYPGSVSQVYRERRSSARLAEMNSRAENCSPLTPLPENKKPPRKRRQTKKKQPKSNAIVTVAEVPSHPDEIPSNAPSTQTEDHPPSPPGPPNEPATTKAPPTQAEDRPPSPPNAPTTLSETQVMSQDRPGDSEEQMDEDQFHVSQLDISSELHNLASSTPLPKRSLPKRNDAQHSHSVPNQSLQKQSNAHHNHSVPAKQSLRKRNDTQHNHDGFNTHHSQISVTPDISKTHPPPSNSHVSIGRSNDKGIPQQTAGNRYTFIPVNSCLPPGDSNAFSAMWNPRHQAAAFQTPVCLLKNLAEYSSSESSCEDNVDDRDEARVTPPAKGYPSGCRAHVETGEVLGFSDSEDLGTEDELARSRDGDSEEETLEASHRKKKKSKSRHETEVEEDSEGDGLGEVEAAAQFEVAQKTLTKGSSRSKGSFRPKNVDPNSTRARYWKGEIAHIDLNLVPAAGKGKDVGKAKYVASEGADGSDDLPEGEDANMMELDDDRGRGDDSADFDVDTMVIDEDQQDEGDDLRDERPATPEQARDGNKSQIGSRRSPRKHIKVQTLVTDLMSGERLFLTEQELILAVNELRRRIENGGPSTKLYKKKMDFLMSVPAVAKVIAKLSSPHEETEPARGQKQGKSDLKAEKQKKLKENKKAQPTTKPVEAIATQTKAPAPQASGDRHEKSKRKPGAQGKASNPSGKKVAKVKAPGNVRPALAERPQNQEKTADSAKNVCQTAELRRPSQTYETDYDSESASDQEDVDIVHEHLAKKGVKPPTKRATSKQNDKGGIPKRVAQAIPPSQPTAKTSSKPSKDSSTSTKKKKGKAPSVPDARTEPAKKRHATATTGQGHRNNAASNRDAEDTHRRERQGLGRFVPVRPDELFNVQDTLGPFGQFLPGKHKHRQDQVPMRKRAREDDDDLRDDDDSDAAAALRSRTKTKRRKKTHKKPEVAVEKTKKTTTQSEGESFDINEGESRTETKSLTRSKKGIKGEDKDVLDLALFYERIYFFAVNGFPDPEDITFWTTNAYTVACKSLFRGDWKENMDRRFDKNIQYLLHREAWIVRNKVKRIINKMIGRFYSFHPKRNAFAQYPNAKAQEKAYIQGKIRKLLGRSSLFMCGRLEPDGPLIPFANKAIEELIVLLVFDKSASRRPLAMRSYDTFDPIPLPLIAYAVVALLYGLEEFKTGVQSARDFSSKSYEDYYKCVLDNLREMEEDEEYGPYLEEIRARILESGREALYSGGGVEDDRPPMPFVPSHRRVPPTARHQAPMDREDADESEVEVNEDSDVGSTGDELGREEDTAMDVRGEDEDEDVTYESDEGEDAVDRYDEDGDTMYESDDYSEEE</sequence>
<feature type="compositionally biased region" description="Basic and acidic residues" evidence="1">
    <location>
        <begin position="623"/>
        <end position="646"/>
    </location>
</feature>
<feature type="compositionally biased region" description="Basic and acidic residues" evidence="1">
    <location>
        <begin position="530"/>
        <end position="544"/>
    </location>
</feature>
<proteinExistence type="predicted"/>
<dbReference type="Pfam" id="PF20149">
    <property type="entry name" value="DUF6532"/>
    <property type="match status" value="1"/>
</dbReference>
<feature type="compositionally biased region" description="Low complexity" evidence="1">
    <location>
        <begin position="409"/>
        <end position="420"/>
    </location>
</feature>
<reference evidence="3 4" key="1">
    <citation type="submission" date="2015-04" db="EMBL/GenBank/DDBJ databases">
        <title>Complete genome sequence of Schizopora paradoxa KUC8140, a cosmopolitan wood degrader in East Asia.</title>
        <authorList>
            <consortium name="DOE Joint Genome Institute"/>
            <person name="Min B."/>
            <person name="Park H."/>
            <person name="Jang Y."/>
            <person name="Kim J.-J."/>
            <person name="Kim K.H."/>
            <person name="Pangilinan J."/>
            <person name="Lipzen A."/>
            <person name="Riley R."/>
            <person name="Grigoriev I.V."/>
            <person name="Spatafora J.W."/>
            <person name="Choi I.-G."/>
        </authorList>
    </citation>
    <scope>NUCLEOTIDE SEQUENCE [LARGE SCALE GENOMIC DNA]</scope>
    <source>
        <strain evidence="3 4">KUC8140</strain>
    </source>
</reference>
<feature type="compositionally biased region" description="Acidic residues" evidence="1">
    <location>
        <begin position="1304"/>
        <end position="1342"/>
    </location>
</feature>
<dbReference type="InterPro" id="IPR045341">
    <property type="entry name" value="DUF6532"/>
</dbReference>
<feature type="compositionally biased region" description="Polar residues" evidence="1">
    <location>
        <begin position="154"/>
        <end position="172"/>
    </location>
</feature>
<feature type="compositionally biased region" description="Acidic residues" evidence="1">
    <location>
        <begin position="508"/>
        <end position="529"/>
    </location>
</feature>
<evidence type="ECO:0000313" key="4">
    <source>
        <dbReference type="Proteomes" id="UP000053477"/>
    </source>
</evidence>
<feature type="compositionally biased region" description="Polar residues" evidence="1">
    <location>
        <begin position="421"/>
        <end position="431"/>
    </location>
</feature>
<feature type="compositionally biased region" description="Polar residues" evidence="1">
    <location>
        <begin position="187"/>
        <end position="199"/>
    </location>
</feature>
<feature type="region of interest" description="Disordered" evidence="1">
    <location>
        <begin position="316"/>
        <end position="444"/>
    </location>
</feature>
<feature type="compositionally biased region" description="Acidic residues" evidence="1">
    <location>
        <begin position="747"/>
        <end position="760"/>
    </location>
</feature>
<feature type="compositionally biased region" description="Low complexity" evidence="1">
    <location>
        <begin position="802"/>
        <end position="817"/>
    </location>
</feature>
<feature type="domain" description="DUF6532" evidence="2">
    <location>
        <begin position="1001"/>
        <end position="1210"/>
    </location>
</feature>
<feature type="compositionally biased region" description="Acidic residues" evidence="1">
    <location>
        <begin position="397"/>
        <end position="408"/>
    </location>
</feature>
<feature type="compositionally biased region" description="Basic residues" evidence="1">
    <location>
        <begin position="933"/>
        <end position="945"/>
    </location>
</feature>
<feature type="compositionally biased region" description="Basic residues" evidence="1">
    <location>
        <begin position="53"/>
        <end position="65"/>
    </location>
</feature>
<feature type="region of interest" description="Disordered" evidence="1">
    <location>
        <begin position="1237"/>
        <end position="1342"/>
    </location>
</feature>
<feature type="region of interest" description="Disordered" evidence="1">
    <location>
        <begin position="477"/>
        <end position="557"/>
    </location>
</feature>
<gene>
    <name evidence="3" type="ORF">SCHPADRAFT_888679</name>
</gene>
<feature type="region of interest" description="Disordered" evidence="1">
    <location>
        <begin position="622"/>
        <end position="985"/>
    </location>
</feature>
<protein>
    <recommendedName>
        <fullName evidence="2">DUF6532 domain-containing protein</fullName>
    </recommendedName>
</protein>
<dbReference type="Proteomes" id="UP000053477">
    <property type="component" value="Unassembled WGS sequence"/>
</dbReference>
<feature type="compositionally biased region" description="Basic and acidic residues" evidence="1">
    <location>
        <begin position="1291"/>
        <end position="1303"/>
    </location>
</feature>
<evidence type="ECO:0000313" key="3">
    <source>
        <dbReference type="EMBL" id="KLO15182.1"/>
    </source>
</evidence>
<evidence type="ECO:0000259" key="2">
    <source>
        <dbReference type="Pfam" id="PF20149"/>
    </source>
</evidence>
<feature type="compositionally biased region" description="Polar residues" evidence="1">
    <location>
        <begin position="228"/>
        <end position="239"/>
    </location>
</feature>
<organism evidence="3 4">
    <name type="scientific">Schizopora paradoxa</name>
    <dbReference type="NCBI Taxonomy" id="27342"/>
    <lineage>
        <taxon>Eukaryota</taxon>
        <taxon>Fungi</taxon>
        <taxon>Dikarya</taxon>
        <taxon>Basidiomycota</taxon>
        <taxon>Agaricomycotina</taxon>
        <taxon>Agaricomycetes</taxon>
        <taxon>Hymenochaetales</taxon>
        <taxon>Schizoporaceae</taxon>
        <taxon>Schizopora</taxon>
    </lineage>
</organism>
<feature type="compositionally biased region" description="Polar residues" evidence="1">
    <location>
        <begin position="127"/>
        <end position="137"/>
    </location>
</feature>
<accession>A0A0H2RUB2</accession>